<keyword evidence="2" id="KW-1185">Reference proteome</keyword>
<name>A0A1G9EY62_9ACTN</name>
<sequence>MSDHLRAPTRNNYFYGQLMTVETFTTETDYFLRQERTFNRLALGHGVVCGLDVHLADAGRAVVVTPGLAVDRWGRRVVVPRASARIPIPDDVLEEAVEHGRDCRQDACVQVLLDYQECVADPMPVHAGDCDDPPPCMPGTLREGYAVSFRAECPPTRRPSPGGRLVRGGRVDYAELARLVTRDCPAPAADPRIVLAALQIEDCPPHAEGDPDITVRPVSPTNQVLMRLLLALLESTHD</sequence>
<dbReference type="OrthoDB" id="3819414at2"/>
<dbReference type="STRING" id="633440.SAMN05421869_11956"/>
<dbReference type="EMBL" id="FNDJ01000019">
    <property type="protein sequence ID" value="SDK81089.1"/>
    <property type="molecule type" value="Genomic_DNA"/>
</dbReference>
<proteinExistence type="predicted"/>
<gene>
    <name evidence="1" type="ORF">SAMN05421869_11956</name>
</gene>
<accession>A0A1G9EY62</accession>
<evidence type="ECO:0000313" key="2">
    <source>
        <dbReference type="Proteomes" id="UP000199202"/>
    </source>
</evidence>
<protein>
    <submittedName>
        <fullName evidence="1">Uncharacterized protein</fullName>
    </submittedName>
</protein>
<dbReference type="Proteomes" id="UP000199202">
    <property type="component" value="Unassembled WGS sequence"/>
</dbReference>
<dbReference type="AlphaFoldDB" id="A0A1G9EY62"/>
<reference evidence="1 2" key="1">
    <citation type="submission" date="2016-10" db="EMBL/GenBank/DDBJ databases">
        <authorList>
            <person name="de Groot N.N."/>
        </authorList>
    </citation>
    <scope>NUCLEOTIDE SEQUENCE [LARGE SCALE GENOMIC DNA]</scope>
    <source>
        <strain evidence="1 2">CGMCC 4.6533</strain>
    </source>
</reference>
<evidence type="ECO:0000313" key="1">
    <source>
        <dbReference type="EMBL" id="SDK81089.1"/>
    </source>
</evidence>
<dbReference type="RefSeq" id="WP_090941689.1">
    <property type="nucleotide sequence ID" value="NZ_FNDJ01000019.1"/>
</dbReference>
<organism evidence="1 2">
    <name type="scientific">Nonomuraea jiangxiensis</name>
    <dbReference type="NCBI Taxonomy" id="633440"/>
    <lineage>
        <taxon>Bacteria</taxon>
        <taxon>Bacillati</taxon>
        <taxon>Actinomycetota</taxon>
        <taxon>Actinomycetes</taxon>
        <taxon>Streptosporangiales</taxon>
        <taxon>Streptosporangiaceae</taxon>
        <taxon>Nonomuraea</taxon>
    </lineage>
</organism>